<dbReference type="EMBL" id="JAVDXQ010000003">
    <property type="protein sequence ID" value="MDR7296845.1"/>
    <property type="molecule type" value="Genomic_DNA"/>
</dbReference>
<dbReference type="SUPFAM" id="SSF47226">
    <property type="entry name" value="Histidine-containing phosphotransfer domain, HPT domain"/>
    <property type="match status" value="1"/>
</dbReference>
<dbReference type="SMART" id="SM00448">
    <property type="entry name" value="REC"/>
    <property type="match status" value="1"/>
</dbReference>
<evidence type="ECO:0000313" key="6">
    <source>
        <dbReference type="EMBL" id="MDR7296845.1"/>
    </source>
</evidence>
<feature type="domain" description="HPt" evidence="5">
    <location>
        <begin position="153"/>
        <end position="246"/>
    </location>
</feature>
<keyword evidence="1" id="KW-0902">Two-component regulatory system</keyword>
<feature type="modified residue" description="Phosphohistidine" evidence="2">
    <location>
        <position position="192"/>
    </location>
</feature>
<protein>
    <submittedName>
        <fullName evidence="6">DNA-binding NtrC family response regulator</fullName>
    </submittedName>
</protein>
<dbReference type="RefSeq" id="WP_310344412.1">
    <property type="nucleotide sequence ID" value="NZ_JAVDXQ010000003.1"/>
</dbReference>
<keyword evidence="6" id="KW-0238">DNA-binding</keyword>
<comment type="caution">
    <text evidence="6">The sequence shown here is derived from an EMBL/GenBank/DDBJ whole genome shotgun (WGS) entry which is preliminary data.</text>
</comment>
<dbReference type="InterPro" id="IPR008207">
    <property type="entry name" value="Sig_transdc_His_kin_Hpt_dom"/>
</dbReference>
<evidence type="ECO:0000313" key="7">
    <source>
        <dbReference type="Proteomes" id="UP001180536"/>
    </source>
</evidence>
<dbReference type="GO" id="GO:0003677">
    <property type="term" value="F:DNA binding"/>
    <property type="evidence" value="ECO:0007669"/>
    <property type="project" value="UniProtKB-KW"/>
</dbReference>
<evidence type="ECO:0000259" key="4">
    <source>
        <dbReference type="PROSITE" id="PS50110"/>
    </source>
</evidence>
<name>A0ABU1Z8B3_9BURK</name>
<evidence type="ECO:0000256" key="3">
    <source>
        <dbReference type="PROSITE-ProRule" id="PRU00169"/>
    </source>
</evidence>
<dbReference type="Gene3D" id="1.20.120.160">
    <property type="entry name" value="HPT domain"/>
    <property type="match status" value="1"/>
</dbReference>
<dbReference type="InterPro" id="IPR001789">
    <property type="entry name" value="Sig_transdc_resp-reg_receiver"/>
</dbReference>
<accession>A0ABU1Z8B3</accession>
<dbReference type="InterPro" id="IPR036641">
    <property type="entry name" value="HPT_dom_sf"/>
</dbReference>
<dbReference type="PROSITE" id="PS50110">
    <property type="entry name" value="RESPONSE_REGULATORY"/>
    <property type="match status" value="1"/>
</dbReference>
<dbReference type="Gene3D" id="3.40.50.2300">
    <property type="match status" value="1"/>
</dbReference>
<dbReference type="SUPFAM" id="SSF52172">
    <property type="entry name" value="CheY-like"/>
    <property type="match status" value="1"/>
</dbReference>
<dbReference type="InterPro" id="IPR011006">
    <property type="entry name" value="CheY-like_superfamily"/>
</dbReference>
<dbReference type="PROSITE" id="PS50894">
    <property type="entry name" value="HPT"/>
    <property type="match status" value="1"/>
</dbReference>
<gene>
    <name evidence="6" type="ORF">J2X16_002192</name>
</gene>
<evidence type="ECO:0000256" key="1">
    <source>
        <dbReference type="ARBA" id="ARBA00023012"/>
    </source>
</evidence>
<evidence type="ECO:0000256" key="2">
    <source>
        <dbReference type="PROSITE-ProRule" id="PRU00110"/>
    </source>
</evidence>
<organism evidence="6 7">
    <name type="scientific">Pelomonas aquatica</name>
    <dbReference type="NCBI Taxonomy" id="431058"/>
    <lineage>
        <taxon>Bacteria</taxon>
        <taxon>Pseudomonadati</taxon>
        <taxon>Pseudomonadota</taxon>
        <taxon>Betaproteobacteria</taxon>
        <taxon>Burkholderiales</taxon>
        <taxon>Sphaerotilaceae</taxon>
        <taxon>Roseateles</taxon>
    </lineage>
</organism>
<feature type="domain" description="Response regulatory" evidence="4">
    <location>
        <begin position="4"/>
        <end position="127"/>
    </location>
</feature>
<reference evidence="6 7" key="1">
    <citation type="submission" date="2023-07" db="EMBL/GenBank/DDBJ databases">
        <title>Sorghum-associated microbial communities from plants grown in Nebraska, USA.</title>
        <authorList>
            <person name="Schachtman D."/>
        </authorList>
    </citation>
    <scope>NUCLEOTIDE SEQUENCE [LARGE SCALE GENOMIC DNA]</scope>
    <source>
        <strain evidence="6 7">BE310</strain>
    </source>
</reference>
<proteinExistence type="predicted"/>
<keyword evidence="7" id="KW-1185">Reference proteome</keyword>
<sequence length="246" mass="25140">MTARLLLIEDDASIARFVELALEELPGHDPAAPPVELHVVRQVAEARQALEAGGWQLVISDLMLPDGSAETLLAEGYAMAAGAPPWIVFSAGVHADRHLALAARGVSCTLRKPVPLAELLATVAEVLRHGSTTPAPLATAAAADPVQQHFGGDRALYESFLAGCIAQFADDLAQGDAALASGDTAALCRVAHALKAVLELIGQPQLAAQARALEAAAAAGAGSDALPLGWAGLAQGLATLGARRHS</sequence>
<dbReference type="Proteomes" id="UP001180536">
    <property type="component" value="Unassembled WGS sequence"/>
</dbReference>
<feature type="modified residue" description="4-aspartylphosphate" evidence="3">
    <location>
        <position position="61"/>
    </location>
</feature>
<keyword evidence="3" id="KW-0597">Phosphoprotein</keyword>
<evidence type="ECO:0000259" key="5">
    <source>
        <dbReference type="PROSITE" id="PS50894"/>
    </source>
</evidence>